<proteinExistence type="predicted"/>
<accession>B8C0Y5</accession>
<sequence length="707" mass="79750">MSTKSIFTVMVMAIHASFSHGAPNIFQPSLSLSVQGLPSSSNSMRIAPRRRCYSEAFVHQTCLPSLRTSHHENHHNFVRHPSLSVANLHVAHSSRKSDEEPNSLMGKPPTTKRIGKIKKVRTPKGKNEPDAIITDRVRVRLKDFIGEGATATKKATSAPKVAGAGTADTSNGIGGKERLARAAASLIAQREKEAQDKSENPQKQQHRTFSSMAAQRDAKKSNPYRATFVEDDDDDEDSSHDLIELTKKIDQKILTNNWHRSGQKRRINDKTYESDGHMQHATDSMQSLLGYNHFEGEWSDRNSTTYHVAIVFGKPLIRDQVTVEYATRLRTLAKLLKEEPNFRPKLICFTGGVSEGNVVSDATAGYLYFRHLCVCQGIVIDELQTRMWIDTKSKNEREAMERIASELWRNHIKLWLGERPLTERLNQHYGVGWTILERKVDIHFTLVSTEYHLCNLNDVHHRSPVKSFLQPLVSLRGLVGSDRWVNSHELEAMDPSYSSSVHVRGSNTSPVVPERSTFGGIENSVDTSWSFQYGTYPFLHGKDESIVFLGQCYLLGEELTPLLVNMKGVVEQTEFFQRDNYLLLSSIRRSLVSLVEALYTEKGQSIRAGVIKYFESQGRNRFTKEDVKIIVALESALLNLGRCIDLVKPAGLLVSSVPAPTWSRALDALEKSMHHIHLVCDPDQPLDSLEWGKLFDDEENIIQIEPY</sequence>
<dbReference type="GeneID" id="7442050"/>
<keyword evidence="4" id="KW-1185">Reference proteome</keyword>
<dbReference type="OMA" id="DTSWSFQ"/>
<dbReference type="KEGG" id="tps:THAPSDRAFT_22087"/>
<evidence type="ECO:0000313" key="4">
    <source>
        <dbReference type="Proteomes" id="UP000001449"/>
    </source>
</evidence>
<reference evidence="3 4" key="2">
    <citation type="journal article" date="2008" name="Nature">
        <title>The Phaeodactylum genome reveals the evolutionary history of diatom genomes.</title>
        <authorList>
            <person name="Bowler C."/>
            <person name="Allen A.E."/>
            <person name="Badger J.H."/>
            <person name="Grimwood J."/>
            <person name="Jabbari K."/>
            <person name="Kuo A."/>
            <person name="Maheswari U."/>
            <person name="Martens C."/>
            <person name="Maumus F."/>
            <person name="Otillar R.P."/>
            <person name="Rayko E."/>
            <person name="Salamov A."/>
            <person name="Vandepoele K."/>
            <person name="Beszteri B."/>
            <person name="Gruber A."/>
            <person name="Heijde M."/>
            <person name="Katinka M."/>
            <person name="Mock T."/>
            <person name="Valentin K."/>
            <person name="Verret F."/>
            <person name="Berges J.A."/>
            <person name="Brownlee C."/>
            <person name="Cadoret J.P."/>
            <person name="Chiovitti A."/>
            <person name="Choi C.J."/>
            <person name="Coesel S."/>
            <person name="De Martino A."/>
            <person name="Detter J.C."/>
            <person name="Durkin C."/>
            <person name="Falciatore A."/>
            <person name="Fournet J."/>
            <person name="Haruta M."/>
            <person name="Huysman M.J."/>
            <person name="Jenkins B.D."/>
            <person name="Jiroutova K."/>
            <person name="Jorgensen R.E."/>
            <person name="Joubert Y."/>
            <person name="Kaplan A."/>
            <person name="Kroger N."/>
            <person name="Kroth P.G."/>
            <person name="La Roche J."/>
            <person name="Lindquist E."/>
            <person name="Lommer M."/>
            <person name="Martin-Jezequel V."/>
            <person name="Lopez P.J."/>
            <person name="Lucas S."/>
            <person name="Mangogna M."/>
            <person name="McGinnis K."/>
            <person name="Medlin L.K."/>
            <person name="Montsant A."/>
            <person name="Oudot-Le Secq M.P."/>
            <person name="Napoli C."/>
            <person name="Obornik M."/>
            <person name="Parker M.S."/>
            <person name="Petit J.L."/>
            <person name="Porcel B.M."/>
            <person name="Poulsen N."/>
            <person name="Robison M."/>
            <person name="Rychlewski L."/>
            <person name="Rynearson T.A."/>
            <person name="Schmutz J."/>
            <person name="Shapiro H."/>
            <person name="Siaut M."/>
            <person name="Stanley M."/>
            <person name="Sussman M.R."/>
            <person name="Taylor A.R."/>
            <person name="Vardi A."/>
            <person name="von Dassow P."/>
            <person name="Vyverman W."/>
            <person name="Willis A."/>
            <person name="Wyrwicz L.S."/>
            <person name="Rokhsar D.S."/>
            <person name="Weissenbach J."/>
            <person name="Armbrust E.V."/>
            <person name="Green B.R."/>
            <person name="Van de Peer Y."/>
            <person name="Grigoriev I.V."/>
        </authorList>
    </citation>
    <scope>NUCLEOTIDE SEQUENCE [LARGE SCALE GENOMIC DNA]</scope>
    <source>
        <strain evidence="3 4">CCMP1335</strain>
    </source>
</reference>
<dbReference type="AlphaFoldDB" id="B8C0Y5"/>
<gene>
    <name evidence="3" type="ORF">THAPSDRAFT_22087</name>
</gene>
<dbReference type="PaxDb" id="35128-Thaps22087"/>
<feature type="chain" id="PRO_5002869272" description="DUF218 domain-containing protein" evidence="2">
    <location>
        <begin position="22"/>
        <end position="707"/>
    </location>
</feature>
<feature type="region of interest" description="Disordered" evidence="1">
    <location>
        <begin position="92"/>
        <end position="111"/>
    </location>
</feature>
<dbReference type="EMBL" id="CM000641">
    <property type="protein sequence ID" value="EED93144.1"/>
    <property type="molecule type" value="Genomic_DNA"/>
</dbReference>
<feature type="region of interest" description="Disordered" evidence="1">
    <location>
        <begin position="188"/>
        <end position="223"/>
    </location>
</feature>
<evidence type="ECO:0000256" key="1">
    <source>
        <dbReference type="SAM" id="MobiDB-lite"/>
    </source>
</evidence>
<protein>
    <recommendedName>
        <fullName evidence="5">DUF218 domain-containing protein</fullName>
    </recommendedName>
</protein>
<feature type="signal peptide" evidence="2">
    <location>
        <begin position="1"/>
        <end position="21"/>
    </location>
</feature>
<feature type="compositionally biased region" description="Polar residues" evidence="1">
    <location>
        <begin position="201"/>
        <end position="213"/>
    </location>
</feature>
<evidence type="ECO:0000256" key="2">
    <source>
        <dbReference type="SAM" id="SignalP"/>
    </source>
</evidence>
<reference evidence="3 4" key="1">
    <citation type="journal article" date="2004" name="Science">
        <title>The genome of the diatom Thalassiosira pseudonana: ecology, evolution, and metabolism.</title>
        <authorList>
            <person name="Armbrust E.V."/>
            <person name="Berges J.A."/>
            <person name="Bowler C."/>
            <person name="Green B.R."/>
            <person name="Martinez D."/>
            <person name="Putnam N.H."/>
            <person name="Zhou S."/>
            <person name="Allen A.E."/>
            <person name="Apt K.E."/>
            <person name="Bechner M."/>
            <person name="Brzezinski M.A."/>
            <person name="Chaal B.K."/>
            <person name="Chiovitti A."/>
            <person name="Davis A.K."/>
            <person name="Demarest M.S."/>
            <person name="Detter J.C."/>
            <person name="Glavina T."/>
            <person name="Goodstein D."/>
            <person name="Hadi M.Z."/>
            <person name="Hellsten U."/>
            <person name="Hildebrand M."/>
            <person name="Jenkins B.D."/>
            <person name="Jurka J."/>
            <person name="Kapitonov V.V."/>
            <person name="Kroger N."/>
            <person name="Lau W.W."/>
            <person name="Lane T.W."/>
            <person name="Larimer F.W."/>
            <person name="Lippmeier J.C."/>
            <person name="Lucas S."/>
            <person name="Medina M."/>
            <person name="Montsant A."/>
            <person name="Obornik M."/>
            <person name="Parker M.S."/>
            <person name="Palenik B."/>
            <person name="Pazour G.J."/>
            <person name="Richardson P.M."/>
            <person name="Rynearson T.A."/>
            <person name="Saito M.A."/>
            <person name="Schwartz D.C."/>
            <person name="Thamatrakoln K."/>
            <person name="Valentin K."/>
            <person name="Vardi A."/>
            <person name="Wilkerson F.P."/>
            <person name="Rokhsar D.S."/>
        </authorList>
    </citation>
    <scope>NUCLEOTIDE SEQUENCE [LARGE SCALE GENOMIC DNA]</scope>
    <source>
        <strain evidence="3 4">CCMP1335</strain>
    </source>
</reference>
<evidence type="ECO:0000313" key="3">
    <source>
        <dbReference type="EMBL" id="EED93144.1"/>
    </source>
</evidence>
<organism evidence="3 4">
    <name type="scientific">Thalassiosira pseudonana</name>
    <name type="common">Marine diatom</name>
    <name type="synonym">Cyclotella nana</name>
    <dbReference type="NCBI Taxonomy" id="35128"/>
    <lineage>
        <taxon>Eukaryota</taxon>
        <taxon>Sar</taxon>
        <taxon>Stramenopiles</taxon>
        <taxon>Ochrophyta</taxon>
        <taxon>Bacillariophyta</taxon>
        <taxon>Coscinodiscophyceae</taxon>
        <taxon>Thalassiosirophycidae</taxon>
        <taxon>Thalassiosirales</taxon>
        <taxon>Thalassiosiraceae</taxon>
        <taxon>Thalassiosira</taxon>
    </lineage>
</organism>
<dbReference type="Proteomes" id="UP000001449">
    <property type="component" value="Chromosome 4"/>
</dbReference>
<feature type="compositionally biased region" description="Low complexity" evidence="1">
    <location>
        <begin position="150"/>
        <end position="162"/>
    </location>
</feature>
<dbReference type="RefSeq" id="XP_002289607.1">
    <property type="nucleotide sequence ID" value="XM_002289571.1"/>
</dbReference>
<dbReference type="HOGENOM" id="CLU_390591_0_0_1"/>
<feature type="compositionally biased region" description="Basic and acidic residues" evidence="1">
    <location>
        <begin position="189"/>
        <end position="200"/>
    </location>
</feature>
<keyword evidence="2" id="KW-0732">Signal</keyword>
<feature type="region of interest" description="Disordered" evidence="1">
    <location>
        <begin position="150"/>
        <end position="176"/>
    </location>
</feature>
<name>B8C0Y5_THAPS</name>
<evidence type="ECO:0008006" key="5">
    <source>
        <dbReference type="Google" id="ProtNLM"/>
    </source>
</evidence>
<dbReference type="InParanoid" id="B8C0Y5"/>
<dbReference type="eggNOG" id="ENOG502S2UA">
    <property type="taxonomic scope" value="Eukaryota"/>
</dbReference>